<organism evidence="1 2">
    <name type="scientific">Arcticibacter svalbardensis MN12-7</name>
    <dbReference type="NCBI Taxonomy" id="1150600"/>
    <lineage>
        <taxon>Bacteria</taxon>
        <taxon>Pseudomonadati</taxon>
        <taxon>Bacteroidota</taxon>
        <taxon>Sphingobacteriia</taxon>
        <taxon>Sphingobacteriales</taxon>
        <taxon>Sphingobacteriaceae</taxon>
        <taxon>Arcticibacter</taxon>
    </lineage>
</organism>
<proteinExistence type="predicted"/>
<sequence length="68" mass="7611">MFSSSLDSTDAKNIVDNNLITGSTLQSLDKNIVPVWFGYDFGQPIALSDFQIYYVLNSSVRKNGVYEL</sequence>
<protein>
    <submittedName>
        <fullName evidence="1">Uncharacterized protein</fullName>
    </submittedName>
</protein>
<name>R9GUB4_9SPHI</name>
<dbReference type="EMBL" id="AQPN01000057">
    <property type="protein sequence ID" value="EOR95311.1"/>
    <property type="molecule type" value="Genomic_DNA"/>
</dbReference>
<accession>R9GUB4</accession>
<keyword evidence="2" id="KW-1185">Reference proteome</keyword>
<gene>
    <name evidence="1" type="ORF">ADIARSV_1506</name>
</gene>
<reference evidence="1 2" key="1">
    <citation type="journal article" date="2013" name="Genome Announc.">
        <title>Draft Genome Sequence of Arcticibacter svalbardensis Strain MN12-7T, a Member of the Family Sphingobacteriaceae Isolated from an Arctic Soil Sample.</title>
        <authorList>
            <person name="Shivaji S."/>
            <person name="Ara S."/>
            <person name="Prasad S."/>
            <person name="Manasa B.P."/>
            <person name="Begum Z."/>
            <person name="Singh A."/>
            <person name="Kumar Pinnaka A."/>
        </authorList>
    </citation>
    <scope>NUCLEOTIDE SEQUENCE [LARGE SCALE GENOMIC DNA]</scope>
    <source>
        <strain evidence="1 2">MN12-7</strain>
    </source>
</reference>
<dbReference type="AlphaFoldDB" id="R9GUB4"/>
<evidence type="ECO:0000313" key="1">
    <source>
        <dbReference type="EMBL" id="EOR95311.1"/>
    </source>
</evidence>
<dbReference type="Gene3D" id="2.60.120.260">
    <property type="entry name" value="Galactose-binding domain-like"/>
    <property type="match status" value="1"/>
</dbReference>
<comment type="caution">
    <text evidence="1">The sequence shown here is derived from an EMBL/GenBank/DDBJ whole genome shotgun (WGS) entry which is preliminary data.</text>
</comment>
<evidence type="ECO:0000313" key="2">
    <source>
        <dbReference type="Proteomes" id="UP000014174"/>
    </source>
</evidence>
<dbReference type="Proteomes" id="UP000014174">
    <property type="component" value="Unassembled WGS sequence"/>
</dbReference>